<dbReference type="PANTHER" id="PTHR45826:SF2">
    <property type="entry name" value="AMINO ACID TRANSPORTER"/>
    <property type="match status" value="1"/>
</dbReference>
<organism evidence="8 9">
    <name type="scientific">Deinococcus ruber</name>
    <dbReference type="NCBI Taxonomy" id="1848197"/>
    <lineage>
        <taxon>Bacteria</taxon>
        <taxon>Thermotogati</taxon>
        <taxon>Deinococcota</taxon>
        <taxon>Deinococci</taxon>
        <taxon>Deinococcales</taxon>
        <taxon>Deinococcaceae</taxon>
        <taxon>Deinococcus</taxon>
    </lineage>
</organism>
<feature type="transmembrane region" description="Helical" evidence="7">
    <location>
        <begin position="344"/>
        <end position="362"/>
    </location>
</feature>
<evidence type="ECO:0000313" key="9">
    <source>
        <dbReference type="Proteomes" id="UP000603865"/>
    </source>
</evidence>
<comment type="subcellular location">
    <subcellularLocation>
        <location evidence="1">Cell membrane</location>
        <topology evidence="1">Multi-pass membrane protein</topology>
    </subcellularLocation>
</comment>
<evidence type="ECO:0000256" key="3">
    <source>
        <dbReference type="ARBA" id="ARBA00022475"/>
    </source>
</evidence>
<keyword evidence="6 7" id="KW-0472">Membrane</keyword>
<feature type="transmembrane region" description="Helical" evidence="7">
    <location>
        <begin position="20"/>
        <end position="39"/>
    </location>
</feature>
<sequence length="475" mass="50738">MIQSDVQAAPLSVPTSSKLGLWGVIMVIYFTVAGGAFGIEGLVANSAPGMAIILILVTPFIWSVPTVLMVTELATAMPVAGGYYAWVKRGLGPFWGFLQAWTSWLYGLVIAASFAVLFATYTSSFLTQAFGNDVLDHSALLKWLVSAVLIAVFVFLNIRGAHAVGDSSKLFAVMVFAPFIVMIVLALVHWLAHPVAFWLPVTPPKTGLVSAFGLGLFVVMYNFLGWDGISTILGEIENPLKVIPRAMRIALPIIILAYLLPVLAGLSAGVDWTTWGDAAGFPELAAAIGGRWLGIWMAIGGMFCAAGLFNAMILTNSRIPFSLAADKYLPQGLTAQHSVHGTPFVSIIVCAVIYAVLSLQTFSSLLNVTVVLYGVSLLLQFAALIALRIREPRMRRPFKIPGGLPVVVILALLPAVILVLAVVTTLQDPDAGPPLLKLALPLLVAGPLLFLLTRAVFKRGAPDVHVPIEYDEAVV</sequence>
<dbReference type="Pfam" id="PF13520">
    <property type="entry name" value="AA_permease_2"/>
    <property type="match status" value="1"/>
</dbReference>
<feature type="transmembrane region" description="Helical" evidence="7">
    <location>
        <begin position="140"/>
        <end position="158"/>
    </location>
</feature>
<name>A0A918FAR6_9DEIO</name>
<keyword evidence="4 7" id="KW-0812">Transmembrane</keyword>
<keyword evidence="2" id="KW-0813">Transport</keyword>
<keyword evidence="9" id="KW-1185">Reference proteome</keyword>
<evidence type="ECO:0000256" key="4">
    <source>
        <dbReference type="ARBA" id="ARBA00022692"/>
    </source>
</evidence>
<feature type="transmembrane region" description="Helical" evidence="7">
    <location>
        <begin position="46"/>
        <end position="62"/>
    </location>
</feature>
<evidence type="ECO:0000256" key="1">
    <source>
        <dbReference type="ARBA" id="ARBA00004651"/>
    </source>
</evidence>
<accession>A0A918FAR6</accession>
<reference evidence="8" key="1">
    <citation type="journal article" date="2014" name="Int. J. Syst. Evol. Microbiol.">
        <title>Complete genome sequence of Corynebacterium casei LMG S-19264T (=DSM 44701T), isolated from a smear-ripened cheese.</title>
        <authorList>
            <consortium name="US DOE Joint Genome Institute (JGI-PGF)"/>
            <person name="Walter F."/>
            <person name="Albersmeier A."/>
            <person name="Kalinowski J."/>
            <person name="Ruckert C."/>
        </authorList>
    </citation>
    <scope>NUCLEOTIDE SEQUENCE</scope>
    <source>
        <strain evidence="8">JCM 31311</strain>
    </source>
</reference>
<dbReference type="GO" id="GO:0005886">
    <property type="term" value="C:plasma membrane"/>
    <property type="evidence" value="ECO:0007669"/>
    <property type="project" value="UniProtKB-SubCell"/>
</dbReference>
<dbReference type="GO" id="GO:0022857">
    <property type="term" value="F:transmembrane transporter activity"/>
    <property type="evidence" value="ECO:0007669"/>
    <property type="project" value="InterPro"/>
</dbReference>
<dbReference type="InterPro" id="IPR002293">
    <property type="entry name" value="AA/rel_permease1"/>
</dbReference>
<dbReference type="PIRSF" id="PIRSF006060">
    <property type="entry name" value="AA_transporter"/>
    <property type="match status" value="1"/>
</dbReference>
<evidence type="ECO:0000313" key="8">
    <source>
        <dbReference type="EMBL" id="GGR25628.1"/>
    </source>
</evidence>
<comment type="caution">
    <text evidence="8">The sequence shown here is derived from an EMBL/GenBank/DDBJ whole genome shotgun (WGS) entry which is preliminary data.</text>
</comment>
<feature type="transmembrane region" description="Helical" evidence="7">
    <location>
        <begin position="249"/>
        <end position="270"/>
    </location>
</feature>
<feature type="transmembrane region" description="Helical" evidence="7">
    <location>
        <begin position="438"/>
        <end position="457"/>
    </location>
</feature>
<feature type="transmembrane region" description="Helical" evidence="7">
    <location>
        <begin position="170"/>
        <end position="191"/>
    </location>
</feature>
<feature type="transmembrane region" description="Helical" evidence="7">
    <location>
        <begin position="368"/>
        <end position="389"/>
    </location>
</feature>
<dbReference type="Gene3D" id="1.20.1740.10">
    <property type="entry name" value="Amino acid/polyamine transporter I"/>
    <property type="match status" value="1"/>
</dbReference>
<dbReference type="InterPro" id="IPR044566">
    <property type="entry name" value="RMV1-like"/>
</dbReference>
<protein>
    <submittedName>
        <fullName evidence="8">Amino acid permease</fullName>
    </submittedName>
</protein>
<evidence type="ECO:0000256" key="7">
    <source>
        <dbReference type="SAM" id="Phobius"/>
    </source>
</evidence>
<dbReference type="AlphaFoldDB" id="A0A918FAR6"/>
<proteinExistence type="predicted"/>
<keyword evidence="3" id="KW-1003">Cell membrane</keyword>
<feature type="transmembrane region" description="Helical" evidence="7">
    <location>
        <begin position="68"/>
        <end position="86"/>
    </location>
</feature>
<dbReference type="PANTHER" id="PTHR45826">
    <property type="entry name" value="POLYAMINE TRANSPORTER PUT1"/>
    <property type="match status" value="1"/>
</dbReference>
<evidence type="ECO:0000256" key="2">
    <source>
        <dbReference type="ARBA" id="ARBA00022448"/>
    </source>
</evidence>
<dbReference type="Proteomes" id="UP000603865">
    <property type="component" value="Unassembled WGS sequence"/>
</dbReference>
<dbReference type="EMBL" id="BMQL01000036">
    <property type="protein sequence ID" value="GGR25628.1"/>
    <property type="molecule type" value="Genomic_DNA"/>
</dbReference>
<feature type="transmembrane region" description="Helical" evidence="7">
    <location>
        <begin position="98"/>
        <end position="120"/>
    </location>
</feature>
<feature type="transmembrane region" description="Helical" evidence="7">
    <location>
        <begin position="401"/>
        <end position="426"/>
    </location>
</feature>
<reference evidence="8" key="2">
    <citation type="submission" date="2020-09" db="EMBL/GenBank/DDBJ databases">
        <authorList>
            <person name="Sun Q."/>
            <person name="Ohkuma M."/>
        </authorList>
    </citation>
    <scope>NUCLEOTIDE SEQUENCE</scope>
    <source>
        <strain evidence="8">JCM 31311</strain>
    </source>
</reference>
<feature type="transmembrane region" description="Helical" evidence="7">
    <location>
        <begin position="211"/>
        <end position="229"/>
    </location>
</feature>
<evidence type="ECO:0000256" key="5">
    <source>
        <dbReference type="ARBA" id="ARBA00022989"/>
    </source>
</evidence>
<evidence type="ECO:0000256" key="6">
    <source>
        <dbReference type="ARBA" id="ARBA00023136"/>
    </source>
</evidence>
<keyword evidence="5 7" id="KW-1133">Transmembrane helix</keyword>
<feature type="transmembrane region" description="Helical" evidence="7">
    <location>
        <begin position="290"/>
        <end position="313"/>
    </location>
</feature>
<gene>
    <name evidence="8" type="ORF">GCM10008957_41570</name>
</gene>